<protein>
    <submittedName>
        <fullName evidence="2">Uncharacterized protein</fullName>
    </submittedName>
</protein>
<evidence type="ECO:0000256" key="1">
    <source>
        <dbReference type="SAM" id="MobiDB-lite"/>
    </source>
</evidence>
<accession>A0A5R9A9N5</accession>
<reference evidence="2 3" key="1">
    <citation type="submission" date="2019-05" db="EMBL/GenBank/DDBJ databases">
        <authorList>
            <person name="Moore K."/>
            <person name="O'Neill P."/>
            <person name="Farbos A."/>
            <person name="Studholme D.J."/>
        </authorList>
    </citation>
    <scope>NUCLEOTIDE SEQUENCE [LARGE SCALE GENOMIC DNA]</scope>
    <source>
        <strain evidence="2 3">DSM 9128</strain>
    </source>
</reference>
<reference evidence="3" key="2">
    <citation type="submission" date="2019-06" db="EMBL/GenBank/DDBJ databases">
        <title>AzeR, a transcriptional regulator that responds to azelaic acid in Pseudomonas nitroreducens.</title>
        <authorList>
            <person name="Bez C."/>
            <person name="Javvadi S.G."/>
            <person name="Bertani I."/>
            <person name="Devescovi G."/>
            <person name="Studholme D.J."/>
            <person name="Geller A."/>
            <person name="Levy A."/>
            <person name="Venturi V."/>
        </authorList>
    </citation>
    <scope>NUCLEOTIDE SEQUENCE [LARGE SCALE GENOMIC DNA]</scope>
    <source>
        <strain evidence="3">DSM 9128</strain>
    </source>
</reference>
<dbReference type="RefSeq" id="WP_138213842.1">
    <property type="nucleotide sequence ID" value="NZ_VASG01000003.1"/>
</dbReference>
<feature type="region of interest" description="Disordered" evidence="1">
    <location>
        <begin position="238"/>
        <end position="258"/>
    </location>
</feature>
<organism evidence="2 3">
    <name type="scientific">Pseudomonas nitroreducens</name>
    <dbReference type="NCBI Taxonomy" id="46680"/>
    <lineage>
        <taxon>Bacteria</taxon>
        <taxon>Pseudomonadati</taxon>
        <taxon>Pseudomonadota</taxon>
        <taxon>Gammaproteobacteria</taxon>
        <taxon>Pseudomonadales</taxon>
        <taxon>Pseudomonadaceae</taxon>
        <taxon>Pseudomonas</taxon>
    </lineage>
</organism>
<name>A0A5R9A9N5_PSENT</name>
<evidence type="ECO:0000313" key="2">
    <source>
        <dbReference type="EMBL" id="TLP74745.1"/>
    </source>
</evidence>
<dbReference type="EMBL" id="VASG01000003">
    <property type="protein sequence ID" value="TLP74745.1"/>
    <property type="molecule type" value="Genomic_DNA"/>
</dbReference>
<gene>
    <name evidence="2" type="ORF">FEA48_11055</name>
</gene>
<proteinExistence type="predicted"/>
<comment type="caution">
    <text evidence="2">The sequence shown here is derived from an EMBL/GenBank/DDBJ whole genome shotgun (WGS) entry which is preliminary data.</text>
</comment>
<sequence length="258" mass="28645">MTVKTLRATSGGKDRIIGMWRLPEDGVFSELYSIASEARNHVTGLQIAYQNIHGDIRRSEVAKREDGQKSAKERLYFLGQLQRKLDGARAAIQERASLMSAVQPYRDGDFTTVQIDLALASQLREMPPERRTSILFLGTDKRYVDAALRLPRELTGVSAEWYAKVQREAMVRANPREAQEIEELLLAAEDAQDTVRTAFSIIAGDGGIPLDDRVDAAGDSAKDLVTGVRESTIDRIQDRLADDADGEDEEIAQKIEVA</sequence>
<evidence type="ECO:0000313" key="3">
    <source>
        <dbReference type="Proteomes" id="UP000307510"/>
    </source>
</evidence>
<dbReference type="Proteomes" id="UP000307510">
    <property type="component" value="Unassembled WGS sequence"/>
</dbReference>
<dbReference type="AlphaFoldDB" id="A0A5R9A9N5"/>